<dbReference type="RefSeq" id="WP_035600220.1">
    <property type="nucleotide sequence ID" value="NZ_ARYM01000018.1"/>
</dbReference>
<dbReference type="OrthoDB" id="5382295at2"/>
<dbReference type="STRING" id="1280954.HPO_14356"/>
<sequence length="164" mass="18189">MIRSHAKQTGPDGPEIGGHMKRAFVALALGLTACASAPSAAHADDLDWMSGCWRNDDRSYKEVWTKPEHGYLFGYALNLNGEVATYFEQTRIELGTPATFNAYPGGFGPSAFTEASRGRNTITFANPSHDFPQLITYTRDGRRMTATISRMNGDRAQTFQFRRC</sequence>
<feature type="domain" description="DUF6265" evidence="1">
    <location>
        <begin position="47"/>
        <end position="149"/>
    </location>
</feature>
<keyword evidence="3" id="KW-1185">Reference proteome</keyword>
<organism evidence="2 3">
    <name type="scientific">Hyphomonas polymorpha PS728</name>
    <dbReference type="NCBI Taxonomy" id="1280954"/>
    <lineage>
        <taxon>Bacteria</taxon>
        <taxon>Pseudomonadati</taxon>
        <taxon>Pseudomonadota</taxon>
        <taxon>Alphaproteobacteria</taxon>
        <taxon>Hyphomonadales</taxon>
        <taxon>Hyphomonadaceae</taxon>
        <taxon>Hyphomonas</taxon>
    </lineage>
</organism>
<dbReference type="PROSITE" id="PS51257">
    <property type="entry name" value="PROKAR_LIPOPROTEIN"/>
    <property type="match status" value="1"/>
</dbReference>
<dbReference type="eggNOG" id="ENOG503339H">
    <property type="taxonomic scope" value="Bacteria"/>
</dbReference>
<keyword evidence="2" id="KW-0449">Lipoprotein</keyword>
<comment type="caution">
    <text evidence="2">The sequence shown here is derived from an EMBL/GenBank/DDBJ whole genome shotgun (WGS) entry which is preliminary data.</text>
</comment>
<dbReference type="PATRIC" id="fig|1280954.3.peg.2908"/>
<dbReference type="AlphaFoldDB" id="A0A062V668"/>
<gene>
    <name evidence="2" type="ORF">HPO_14356</name>
</gene>
<dbReference type="Proteomes" id="UP000027100">
    <property type="component" value="Unassembled WGS sequence"/>
</dbReference>
<accession>A0A062V668</accession>
<evidence type="ECO:0000313" key="3">
    <source>
        <dbReference type="Proteomes" id="UP000027100"/>
    </source>
</evidence>
<proteinExistence type="predicted"/>
<dbReference type="EMBL" id="ARYM01000018">
    <property type="protein sequence ID" value="KCZ97529.1"/>
    <property type="molecule type" value="Genomic_DNA"/>
</dbReference>
<name>A0A062V668_9PROT</name>
<dbReference type="Pfam" id="PF19780">
    <property type="entry name" value="DUF6265"/>
    <property type="match status" value="1"/>
</dbReference>
<evidence type="ECO:0000313" key="2">
    <source>
        <dbReference type="EMBL" id="KCZ97529.1"/>
    </source>
</evidence>
<dbReference type="InterPro" id="IPR046232">
    <property type="entry name" value="DUF6265"/>
</dbReference>
<protein>
    <submittedName>
        <fullName evidence="2">Putative lipoprotein</fullName>
    </submittedName>
</protein>
<reference evidence="2 3" key="1">
    <citation type="journal article" date="2014" name="Antonie Van Leeuwenhoek">
        <title>Hyphomonas beringensis sp. nov. and Hyphomonas chukchiensis sp. nov., isolated from surface seawater of the Bering Sea and Chukchi Sea.</title>
        <authorList>
            <person name="Li C."/>
            <person name="Lai Q."/>
            <person name="Li G."/>
            <person name="Dong C."/>
            <person name="Wang J."/>
            <person name="Liao Y."/>
            <person name="Shao Z."/>
        </authorList>
    </citation>
    <scope>NUCLEOTIDE SEQUENCE [LARGE SCALE GENOMIC DNA]</scope>
    <source>
        <strain evidence="2 3">PS728</strain>
    </source>
</reference>
<evidence type="ECO:0000259" key="1">
    <source>
        <dbReference type="Pfam" id="PF19780"/>
    </source>
</evidence>